<proteinExistence type="predicted"/>
<evidence type="ECO:0000313" key="2">
    <source>
        <dbReference type="Proteomes" id="UP001465976"/>
    </source>
</evidence>
<comment type="caution">
    <text evidence="1">The sequence shown here is derived from an EMBL/GenBank/DDBJ whole genome shotgun (WGS) entry which is preliminary data.</text>
</comment>
<name>A0ABR3FA33_9AGAR</name>
<gene>
    <name evidence="1" type="ORF">V5O48_009822</name>
</gene>
<protein>
    <recommendedName>
        <fullName evidence="3">F-box domain-containing protein</fullName>
    </recommendedName>
</protein>
<dbReference type="Proteomes" id="UP001465976">
    <property type="component" value="Unassembled WGS sequence"/>
</dbReference>
<dbReference type="Gene3D" id="3.80.10.10">
    <property type="entry name" value="Ribonuclease Inhibitor"/>
    <property type="match status" value="1"/>
</dbReference>
<dbReference type="EMBL" id="JBAHYK010000667">
    <property type="protein sequence ID" value="KAL0572144.1"/>
    <property type="molecule type" value="Genomic_DNA"/>
</dbReference>
<dbReference type="SUPFAM" id="SSF52047">
    <property type="entry name" value="RNI-like"/>
    <property type="match status" value="1"/>
</dbReference>
<organism evidence="1 2">
    <name type="scientific">Marasmius crinis-equi</name>
    <dbReference type="NCBI Taxonomy" id="585013"/>
    <lineage>
        <taxon>Eukaryota</taxon>
        <taxon>Fungi</taxon>
        <taxon>Dikarya</taxon>
        <taxon>Basidiomycota</taxon>
        <taxon>Agaricomycotina</taxon>
        <taxon>Agaricomycetes</taxon>
        <taxon>Agaricomycetidae</taxon>
        <taxon>Agaricales</taxon>
        <taxon>Marasmiineae</taxon>
        <taxon>Marasmiaceae</taxon>
        <taxon>Marasmius</taxon>
    </lineage>
</organism>
<accession>A0ABR3FA33</accession>
<evidence type="ECO:0008006" key="3">
    <source>
        <dbReference type="Google" id="ProtNLM"/>
    </source>
</evidence>
<reference evidence="1 2" key="1">
    <citation type="submission" date="2024-02" db="EMBL/GenBank/DDBJ databases">
        <title>A draft genome for the cacao thread blight pathogen Marasmius crinis-equi.</title>
        <authorList>
            <person name="Cohen S.P."/>
            <person name="Baruah I.K."/>
            <person name="Amoako-Attah I."/>
            <person name="Bukari Y."/>
            <person name="Meinhardt L.W."/>
            <person name="Bailey B.A."/>
        </authorList>
    </citation>
    <scope>NUCLEOTIDE SEQUENCE [LARGE SCALE GENOMIC DNA]</scope>
    <source>
        <strain evidence="1 2">GH-76</strain>
    </source>
</reference>
<keyword evidence="2" id="KW-1185">Reference proteome</keyword>
<sequence>MPVLQPLPVELWAQIFSWTDHGLYIIDWLYVIAPTYNMARVCSLWREIVNGMPRLWSSLSVSFDLEGRTGRNNLMPILDMYLKKSEGCTLHIGIFVEDACDDDQWPETPNPEMLAIIHLLLSHSSRCTSLDLDFRDEILMKMTEPPPNFSFPLLRSFTNRVHHLEVNNESHWFWKQILVVTTTTLHHLETEDAVWMYELLPDRTFHNLTSLTLDDSRDGDFPDFLLFLSAATNLRALEVTSIPFTPAAPRSFPEITLPFLRKLELDVTGTAYIHGEPPPSLFAHLKLPALKEVKVGFKETVSLHVFATFRDMLRRSQSPLEVLHLILEQLCIDAPTLLDLLRMMGPNLHSFRLRVDGSISEQTYQSGLDLSCRVLEELTLASSHCPLLPHLRNFTLSPSNKRCPLYETSLLPSQILELWLTMAESRSRRSLQASGFAKEVAPLESAGLFPGYIVTNWFSSLQKHEGDIGARIQRLEEDHLYCGFN</sequence>
<dbReference type="InterPro" id="IPR032675">
    <property type="entry name" value="LRR_dom_sf"/>
</dbReference>
<evidence type="ECO:0000313" key="1">
    <source>
        <dbReference type="EMBL" id="KAL0572144.1"/>
    </source>
</evidence>